<reference evidence="1 2" key="1">
    <citation type="journal article" date="2018" name="Biotechnol. Biofuels">
        <title>Integrative visual omics of the white-rot fungus Polyporus brumalis exposes the biotechnological potential of its oxidative enzymes for delignifying raw plant biomass.</title>
        <authorList>
            <person name="Miyauchi S."/>
            <person name="Rancon A."/>
            <person name="Drula E."/>
            <person name="Hage H."/>
            <person name="Chaduli D."/>
            <person name="Favel A."/>
            <person name="Grisel S."/>
            <person name="Henrissat B."/>
            <person name="Herpoel-Gimbert I."/>
            <person name="Ruiz-Duenas F.J."/>
            <person name="Chevret D."/>
            <person name="Hainaut M."/>
            <person name="Lin J."/>
            <person name="Wang M."/>
            <person name="Pangilinan J."/>
            <person name="Lipzen A."/>
            <person name="Lesage-Meessen L."/>
            <person name="Navarro D."/>
            <person name="Riley R."/>
            <person name="Grigoriev I.V."/>
            <person name="Zhou S."/>
            <person name="Raouche S."/>
            <person name="Rosso M.N."/>
        </authorList>
    </citation>
    <scope>NUCLEOTIDE SEQUENCE [LARGE SCALE GENOMIC DNA]</scope>
    <source>
        <strain evidence="1 2">BRFM 1820</strain>
    </source>
</reference>
<organism evidence="1 2">
    <name type="scientific">Lentinus brumalis</name>
    <dbReference type="NCBI Taxonomy" id="2498619"/>
    <lineage>
        <taxon>Eukaryota</taxon>
        <taxon>Fungi</taxon>
        <taxon>Dikarya</taxon>
        <taxon>Basidiomycota</taxon>
        <taxon>Agaricomycotina</taxon>
        <taxon>Agaricomycetes</taxon>
        <taxon>Polyporales</taxon>
        <taxon>Polyporaceae</taxon>
        <taxon>Lentinus</taxon>
    </lineage>
</organism>
<accession>A0A371CI60</accession>
<evidence type="ECO:0000313" key="1">
    <source>
        <dbReference type="EMBL" id="RDX39978.1"/>
    </source>
</evidence>
<dbReference type="EMBL" id="KZ857604">
    <property type="protein sequence ID" value="RDX39978.1"/>
    <property type="molecule type" value="Genomic_DNA"/>
</dbReference>
<feature type="non-terminal residue" evidence="1">
    <location>
        <position position="134"/>
    </location>
</feature>
<dbReference type="STRING" id="139420.A0A371CI60"/>
<sequence length="134" mass="16056">PAWVEKGKEYLEGVSEEEWWQELVSAWFEFERALGFPESQVQSNWLSPKARPEEVKYWISRGRKYDKPPKIKSLPAFVAQFREWWARIQPSERRDPDELWPLLKKLPEDPARWSDVKRGGCNGVFMVLMCLSWW</sequence>
<dbReference type="Proteomes" id="UP000256964">
    <property type="component" value="Unassembled WGS sequence"/>
</dbReference>
<protein>
    <submittedName>
        <fullName evidence="1">Uncharacterized protein</fullName>
    </submittedName>
</protein>
<gene>
    <name evidence="1" type="ORF">OH76DRAFT_1305665</name>
</gene>
<feature type="non-terminal residue" evidence="1">
    <location>
        <position position="1"/>
    </location>
</feature>
<proteinExistence type="predicted"/>
<dbReference type="OrthoDB" id="3262009at2759"/>
<keyword evidence="2" id="KW-1185">Reference proteome</keyword>
<dbReference type="AlphaFoldDB" id="A0A371CI60"/>
<evidence type="ECO:0000313" key="2">
    <source>
        <dbReference type="Proteomes" id="UP000256964"/>
    </source>
</evidence>
<name>A0A371CI60_9APHY</name>